<feature type="region of interest" description="Disordered" evidence="7">
    <location>
        <begin position="148"/>
        <end position="250"/>
    </location>
</feature>
<evidence type="ECO:0000256" key="1">
    <source>
        <dbReference type="ARBA" id="ARBA00010791"/>
    </source>
</evidence>
<feature type="region of interest" description="Disordered" evidence="7">
    <location>
        <begin position="694"/>
        <end position="720"/>
    </location>
</feature>
<evidence type="ECO:0000313" key="9">
    <source>
        <dbReference type="EMBL" id="OCB91114.1"/>
    </source>
</evidence>
<dbReference type="GO" id="GO:0035556">
    <property type="term" value="P:intracellular signal transduction"/>
    <property type="evidence" value="ECO:0007669"/>
    <property type="project" value="TreeGrafter"/>
</dbReference>
<feature type="compositionally biased region" description="Low complexity" evidence="7">
    <location>
        <begin position="159"/>
        <end position="177"/>
    </location>
</feature>
<proteinExistence type="inferred from homology"/>
<sequence length="854" mass="93261">MSAFCDWRVDRRSLTDPHVDVDELIDDGDASYPPLRSFATFAEVEKHCTKQGGSRVLVIRDNSPLVGPQYITKISVYIMVALDLRRAIHTIPDNIDPAMSPWSRIPSPPIPHPGDPTDSRSQSVPSSSAKPPLKSLSIFTANVAEGLLPSPLPSPREPPSTSSKTAAFFGSPFTATGPPTPAPAPPPLRSDTITTLPQSKEATSRRSATSDFFFAPGALGTRPTPPPSVKSSASSRESSPPRLPPLSRFFPSRYAASSTLGEHDEEPLHHRTKGTDWETNFKREFLSLSKTVPQQPPSPPLAMKPISPPVEHHQLPGARICHGAFHSLPIRRETHLIGTSHGSGDSGFEETLPGSGPYPLLTSDTLLESGSAKLKLVRPLGEGAFSSVWLATDEAGTLVPLIDPDSRNRPETLRRKSSSWAKQGRDKRMQGIKPSSTVSSTVPCERESGNADESVVLHEQDGEGAIASPENIVQVAKPKGKLVAVKMIDRSLCAADDRTRISFHIVHPSIVSYLHSFDSSTHHCLVLEYIGGGELFELVNSDEQFARVIEPAIRRMWGELCLAVGWMHGVGLVHRDIKLENILLTQNIFATGDPLLPSGLPLIKLTDFGLSRFIDPSSPLLSTRCGSESYAAPELVLGASRIRNVASDADDSESSEAKSKGYYDGRQTDAWACGVVLYALATRQLPFDVPLPVHSSSGAPSRAGSVRSNRSTRSVGSGSVRLRPNRRRDMLMRIAQCEYYWPDEVQYSEVDEDEEVDAQIEASRRLASPGLKRVVRMLLERNPTRRARLIDLWNEPWLREEGAPAPPLCASSRFAVNAEHGSETDGEDEWHSQDGVLLDEEHIDSVASRELDPL</sequence>
<protein>
    <submittedName>
        <fullName evidence="9">Kinase-like protein</fullName>
    </submittedName>
</protein>
<dbReference type="PROSITE" id="PS00108">
    <property type="entry name" value="PROTEIN_KINASE_ST"/>
    <property type="match status" value="1"/>
</dbReference>
<dbReference type="PANTHER" id="PTHR24346:SF82">
    <property type="entry name" value="KP78A-RELATED"/>
    <property type="match status" value="1"/>
</dbReference>
<feature type="region of interest" description="Disordered" evidence="7">
    <location>
        <begin position="401"/>
        <end position="448"/>
    </location>
</feature>
<feature type="compositionally biased region" description="Polar residues" evidence="7">
    <location>
        <begin position="191"/>
        <end position="210"/>
    </location>
</feature>
<comment type="caution">
    <text evidence="9">The sequence shown here is derived from an EMBL/GenBank/DDBJ whole genome shotgun (WGS) entry which is preliminary data.</text>
</comment>
<dbReference type="GO" id="GO:0004674">
    <property type="term" value="F:protein serine/threonine kinase activity"/>
    <property type="evidence" value="ECO:0007669"/>
    <property type="project" value="UniProtKB-KW"/>
</dbReference>
<keyword evidence="10" id="KW-1185">Reference proteome</keyword>
<dbReference type="Pfam" id="PF00069">
    <property type="entry name" value="Pkinase"/>
    <property type="match status" value="1"/>
</dbReference>
<evidence type="ECO:0000256" key="5">
    <source>
        <dbReference type="ARBA" id="ARBA00022777"/>
    </source>
</evidence>
<keyword evidence="4" id="KW-0547">Nucleotide-binding</keyword>
<dbReference type="Gene3D" id="3.30.200.20">
    <property type="entry name" value="Phosphorylase Kinase, domain 1"/>
    <property type="match status" value="1"/>
</dbReference>
<keyword evidence="6" id="KW-0067">ATP-binding</keyword>
<dbReference type="AlphaFoldDB" id="A0A9Q5NEJ2"/>
<dbReference type="SUPFAM" id="SSF56112">
    <property type="entry name" value="Protein kinase-like (PK-like)"/>
    <property type="match status" value="1"/>
</dbReference>
<dbReference type="InterPro" id="IPR011009">
    <property type="entry name" value="Kinase-like_dom_sf"/>
</dbReference>
<keyword evidence="5 9" id="KW-0418">Kinase</keyword>
<dbReference type="InterPro" id="IPR008271">
    <property type="entry name" value="Ser/Thr_kinase_AS"/>
</dbReference>
<gene>
    <name evidence="9" type="ORF">A7U60_g1679</name>
</gene>
<keyword evidence="2" id="KW-0723">Serine/threonine-protein kinase</keyword>
<feature type="compositionally biased region" description="Low complexity" evidence="7">
    <location>
        <begin position="123"/>
        <end position="135"/>
    </location>
</feature>
<dbReference type="InterPro" id="IPR000719">
    <property type="entry name" value="Prot_kinase_dom"/>
</dbReference>
<feature type="domain" description="Protein kinase" evidence="8">
    <location>
        <begin position="374"/>
        <end position="798"/>
    </location>
</feature>
<feature type="compositionally biased region" description="Basic and acidic residues" evidence="7">
    <location>
        <begin position="404"/>
        <end position="414"/>
    </location>
</feature>
<evidence type="ECO:0000313" key="10">
    <source>
        <dbReference type="Proteomes" id="UP000757232"/>
    </source>
</evidence>
<comment type="similarity">
    <text evidence="1">Belongs to the protein kinase superfamily. CAMK Ser/Thr protein kinase family. NIM1 subfamily.</text>
</comment>
<evidence type="ECO:0000256" key="6">
    <source>
        <dbReference type="ARBA" id="ARBA00022840"/>
    </source>
</evidence>
<evidence type="ECO:0000256" key="4">
    <source>
        <dbReference type="ARBA" id="ARBA00022741"/>
    </source>
</evidence>
<evidence type="ECO:0000259" key="8">
    <source>
        <dbReference type="PROSITE" id="PS50011"/>
    </source>
</evidence>
<organism evidence="9 10">
    <name type="scientific">Sanghuangporus baumii</name>
    <name type="common">Phellinus baumii</name>
    <dbReference type="NCBI Taxonomy" id="108892"/>
    <lineage>
        <taxon>Eukaryota</taxon>
        <taxon>Fungi</taxon>
        <taxon>Dikarya</taxon>
        <taxon>Basidiomycota</taxon>
        <taxon>Agaricomycotina</taxon>
        <taxon>Agaricomycetes</taxon>
        <taxon>Hymenochaetales</taxon>
        <taxon>Hymenochaetaceae</taxon>
        <taxon>Sanghuangporus</taxon>
    </lineage>
</organism>
<dbReference type="EMBL" id="LNZH02000106">
    <property type="protein sequence ID" value="OCB91114.1"/>
    <property type="molecule type" value="Genomic_DNA"/>
</dbReference>
<reference evidence="9" key="1">
    <citation type="submission" date="2016-06" db="EMBL/GenBank/DDBJ databases">
        <title>Draft Genome sequence of the fungus Inonotus baumii.</title>
        <authorList>
            <person name="Zhu H."/>
            <person name="Lin W."/>
        </authorList>
    </citation>
    <scope>NUCLEOTIDE SEQUENCE</scope>
    <source>
        <strain evidence="9">821</strain>
    </source>
</reference>
<evidence type="ECO:0000256" key="3">
    <source>
        <dbReference type="ARBA" id="ARBA00022679"/>
    </source>
</evidence>
<keyword evidence="3" id="KW-0808">Transferase</keyword>
<feature type="compositionally biased region" description="Low complexity" evidence="7">
    <location>
        <begin position="229"/>
        <end position="250"/>
    </location>
</feature>
<accession>A0A9Q5NEJ2</accession>
<dbReference type="Proteomes" id="UP000757232">
    <property type="component" value="Unassembled WGS sequence"/>
</dbReference>
<dbReference type="GO" id="GO:0005524">
    <property type="term" value="F:ATP binding"/>
    <property type="evidence" value="ECO:0007669"/>
    <property type="project" value="UniProtKB-KW"/>
</dbReference>
<feature type="region of interest" description="Disordered" evidence="7">
    <location>
        <begin position="93"/>
        <end position="135"/>
    </location>
</feature>
<dbReference type="SMART" id="SM00220">
    <property type="entry name" value="S_TKc"/>
    <property type="match status" value="1"/>
</dbReference>
<feature type="region of interest" description="Disordered" evidence="7">
    <location>
        <begin position="816"/>
        <end position="854"/>
    </location>
</feature>
<dbReference type="PROSITE" id="PS50011">
    <property type="entry name" value="PROTEIN_KINASE_DOM"/>
    <property type="match status" value="1"/>
</dbReference>
<feature type="compositionally biased region" description="Low complexity" evidence="7">
    <location>
        <begin position="704"/>
        <end position="720"/>
    </location>
</feature>
<dbReference type="GO" id="GO:0005737">
    <property type="term" value="C:cytoplasm"/>
    <property type="evidence" value="ECO:0007669"/>
    <property type="project" value="TreeGrafter"/>
</dbReference>
<feature type="compositionally biased region" description="Basic and acidic residues" evidence="7">
    <location>
        <begin position="839"/>
        <end position="854"/>
    </location>
</feature>
<feature type="compositionally biased region" description="Pro residues" evidence="7">
    <location>
        <begin position="178"/>
        <end position="188"/>
    </location>
</feature>
<feature type="compositionally biased region" description="Polar residues" evidence="7">
    <location>
        <begin position="433"/>
        <end position="442"/>
    </location>
</feature>
<evidence type="ECO:0000256" key="7">
    <source>
        <dbReference type="SAM" id="MobiDB-lite"/>
    </source>
</evidence>
<dbReference type="Gene3D" id="1.10.510.10">
    <property type="entry name" value="Transferase(Phosphotransferase) domain 1"/>
    <property type="match status" value="1"/>
</dbReference>
<dbReference type="OrthoDB" id="289250at2759"/>
<name>A0A9Q5NEJ2_SANBA</name>
<dbReference type="PANTHER" id="PTHR24346">
    <property type="entry name" value="MAP/MICROTUBULE AFFINITY-REGULATING KINASE"/>
    <property type="match status" value="1"/>
</dbReference>
<evidence type="ECO:0000256" key="2">
    <source>
        <dbReference type="ARBA" id="ARBA00022527"/>
    </source>
</evidence>